<dbReference type="SMART" id="SM00867">
    <property type="entry name" value="YceI"/>
    <property type="match status" value="1"/>
</dbReference>
<evidence type="ECO:0000313" key="6">
    <source>
        <dbReference type="Proteomes" id="UP001241092"/>
    </source>
</evidence>
<accession>A0AAI8TXX8</accession>
<sequence>MTNLQDTITATTGTWRLAPDRSKVAFQAKTAWGLATVTGAFTEFSGDGQVTGDVTGRVVIRAASLQTGIGKRDKHLRSADFFDVETHPDIVVEVTGAEPGTTDTAILHSTFTVRGTSRPVELPVDVRILDGTAVQVSGHCTVDRAEFGVTGNLLGMVGQKAALSATLVFVRA</sequence>
<dbReference type="InterPro" id="IPR036761">
    <property type="entry name" value="TTHA0802/YceI-like_sf"/>
</dbReference>
<dbReference type="RefSeq" id="WP_036428147.1">
    <property type="nucleotide sequence ID" value="NZ_AP022567.1"/>
</dbReference>
<evidence type="ECO:0000313" key="5">
    <source>
        <dbReference type="Proteomes" id="UP000465622"/>
    </source>
</evidence>
<dbReference type="Pfam" id="PF04264">
    <property type="entry name" value="YceI"/>
    <property type="match status" value="1"/>
</dbReference>
<organism evidence="4 6">
    <name type="scientific">Mycolicibacterium mageritense</name>
    <name type="common">Mycobacterium mageritense</name>
    <dbReference type="NCBI Taxonomy" id="53462"/>
    <lineage>
        <taxon>Bacteria</taxon>
        <taxon>Bacillati</taxon>
        <taxon>Actinomycetota</taxon>
        <taxon>Actinomycetes</taxon>
        <taxon>Mycobacteriales</taxon>
        <taxon>Mycobacteriaceae</taxon>
        <taxon>Mycolicibacterium</taxon>
    </lineage>
</organism>
<dbReference type="Gene3D" id="2.40.128.110">
    <property type="entry name" value="Lipid/polyisoprenoid-binding, YceI-like"/>
    <property type="match status" value="1"/>
</dbReference>
<dbReference type="PANTHER" id="PTHR34406:SF1">
    <property type="entry name" value="PROTEIN YCEI"/>
    <property type="match status" value="1"/>
</dbReference>
<evidence type="ECO:0000256" key="1">
    <source>
        <dbReference type="ARBA" id="ARBA00008812"/>
    </source>
</evidence>
<reference evidence="3" key="2">
    <citation type="submission" date="2020-02" db="EMBL/GenBank/DDBJ databases">
        <authorList>
            <person name="Matsumoto Y."/>
            <person name="Motooka D."/>
            <person name="Nakamura S."/>
        </authorList>
    </citation>
    <scope>NUCLEOTIDE SEQUENCE</scope>
    <source>
        <strain evidence="3">JCM 12375</strain>
    </source>
</reference>
<keyword evidence="5" id="KW-1185">Reference proteome</keyword>
<gene>
    <name evidence="4" type="primary">yceI_2</name>
    <name evidence="4" type="ORF">hbim_04561</name>
    <name evidence="3" type="ORF">MMAGJ_50000</name>
</gene>
<evidence type="ECO:0000313" key="3">
    <source>
        <dbReference type="EMBL" id="BBX35718.1"/>
    </source>
</evidence>
<dbReference type="AlphaFoldDB" id="A0AAI8TXX8"/>
<dbReference type="SUPFAM" id="SSF101874">
    <property type="entry name" value="YceI-like"/>
    <property type="match status" value="1"/>
</dbReference>
<dbReference type="InterPro" id="IPR007372">
    <property type="entry name" value="Lipid/polyisoprenoid-bd_YceI"/>
</dbReference>
<protein>
    <submittedName>
        <fullName evidence="4">Protein YceI</fullName>
    </submittedName>
</protein>
<feature type="domain" description="Lipid/polyisoprenoid-binding YceI-like" evidence="2">
    <location>
        <begin position="14"/>
        <end position="170"/>
    </location>
</feature>
<reference evidence="4" key="3">
    <citation type="submission" date="2023-03" db="EMBL/GenBank/DDBJ databases">
        <title>Draft genome sequence of a Mycolicibacterium mageritense strain H4_3_1 isolated from a hybrid biological-inorganic system reactor.</title>
        <authorList>
            <person name="Feng X."/>
            <person name="Kazama D."/>
            <person name="Sato K."/>
            <person name="Kobayashi H."/>
        </authorList>
    </citation>
    <scope>NUCLEOTIDE SEQUENCE</scope>
    <source>
        <strain evidence="4">H4_3_1</strain>
    </source>
</reference>
<dbReference type="EMBL" id="AP027452">
    <property type="protein sequence ID" value="BDY30617.1"/>
    <property type="molecule type" value="Genomic_DNA"/>
</dbReference>
<reference evidence="3 5" key="1">
    <citation type="journal article" date="2019" name="Emerg. Microbes Infect.">
        <title>Comprehensive subspecies identification of 175 nontuberculous mycobacteria species based on 7547 genomic profiles.</title>
        <authorList>
            <person name="Matsumoto Y."/>
            <person name="Kinjo T."/>
            <person name="Motooka D."/>
            <person name="Nabeya D."/>
            <person name="Jung N."/>
            <person name="Uechi K."/>
            <person name="Horii T."/>
            <person name="Iida T."/>
            <person name="Fujita J."/>
            <person name="Nakamura S."/>
        </authorList>
    </citation>
    <scope>NUCLEOTIDE SEQUENCE [LARGE SCALE GENOMIC DNA]</scope>
    <source>
        <strain evidence="3 5">JCM 12375</strain>
    </source>
</reference>
<dbReference type="EMBL" id="AP022567">
    <property type="protein sequence ID" value="BBX35718.1"/>
    <property type="molecule type" value="Genomic_DNA"/>
</dbReference>
<evidence type="ECO:0000313" key="4">
    <source>
        <dbReference type="EMBL" id="BDY30617.1"/>
    </source>
</evidence>
<name>A0AAI8TXX8_MYCME</name>
<evidence type="ECO:0000259" key="2">
    <source>
        <dbReference type="SMART" id="SM00867"/>
    </source>
</evidence>
<dbReference type="PANTHER" id="PTHR34406">
    <property type="entry name" value="PROTEIN YCEI"/>
    <property type="match status" value="1"/>
</dbReference>
<dbReference type="Proteomes" id="UP001241092">
    <property type="component" value="Chromosome"/>
</dbReference>
<dbReference type="Proteomes" id="UP000465622">
    <property type="component" value="Chromosome"/>
</dbReference>
<comment type="similarity">
    <text evidence="1">Belongs to the UPF0312 family.</text>
</comment>
<proteinExistence type="inferred from homology"/>